<dbReference type="AlphaFoldDB" id="A0A8J7YE55"/>
<dbReference type="InterPro" id="IPR002758">
    <property type="entry name" value="Cation_antiport_E"/>
</dbReference>
<name>A0A8J7YE55_9EURY</name>
<protein>
    <submittedName>
        <fullName evidence="8">Na+/H+ antiporter subunit E</fullName>
    </submittedName>
</protein>
<keyword evidence="3 7" id="KW-0812">Transmembrane</keyword>
<gene>
    <name evidence="8" type="ORF">KTS45_15345</name>
</gene>
<evidence type="ECO:0000256" key="7">
    <source>
        <dbReference type="SAM" id="Phobius"/>
    </source>
</evidence>
<dbReference type="GO" id="GO:0008324">
    <property type="term" value="F:monoatomic cation transmembrane transporter activity"/>
    <property type="evidence" value="ECO:0007669"/>
    <property type="project" value="InterPro"/>
</dbReference>
<comment type="subcellular location">
    <subcellularLocation>
        <location evidence="1">Cell membrane</location>
        <topology evidence="1">Multi-pass membrane protein</topology>
    </subcellularLocation>
</comment>
<evidence type="ECO:0000256" key="5">
    <source>
        <dbReference type="ARBA" id="ARBA00023136"/>
    </source>
</evidence>
<feature type="transmembrane region" description="Helical" evidence="7">
    <location>
        <begin position="27"/>
        <end position="47"/>
    </location>
</feature>
<evidence type="ECO:0000256" key="6">
    <source>
        <dbReference type="SAM" id="MobiDB-lite"/>
    </source>
</evidence>
<dbReference type="RefSeq" id="WP_162318399.1">
    <property type="nucleotide sequence ID" value="NZ_JAHQXF010000002.1"/>
</dbReference>
<reference evidence="8 9" key="1">
    <citation type="submission" date="2021-06" db="EMBL/GenBank/DDBJ databases">
        <title>New haloarchaea isolates fom saline soil.</title>
        <authorList>
            <person name="Duran-Viseras A."/>
            <person name="Sanchez-Porro C.S."/>
            <person name="Ventosa A."/>
        </authorList>
    </citation>
    <scope>NUCLEOTIDE SEQUENCE [LARGE SCALE GENOMIC DNA]</scope>
    <source>
        <strain evidence="8 9">JCM 183640</strain>
    </source>
</reference>
<keyword evidence="5 7" id="KW-0472">Membrane</keyword>
<dbReference type="PANTHER" id="PTHR34584:SF1">
    <property type="entry name" value="NA(+)_H(+) ANTIPORTER SUBUNIT E1"/>
    <property type="match status" value="1"/>
</dbReference>
<evidence type="ECO:0000313" key="9">
    <source>
        <dbReference type="Proteomes" id="UP000766550"/>
    </source>
</evidence>
<dbReference type="PANTHER" id="PTHR34584">
    <property type="entry name" value="NA(+)/H(+) ANTIPORTER SUBUNIT E1"/>
    <property type="match status" value="1"/>
</dbReference>
<dbReference type="Pfam" id="PF01899">
    <property type="entry name" value="MNHE"/>
    <property type="match status" value="1"/>
</dbReference>
<organism evidence="8 9">
    <name type="scientific">Haloarcula limicola</name>
    <dbReference type="NCBI Taxonomy" id="1429915"/>
    <lineage>
        <taxon>Archaea</taxon>
        <taxon>Methanobacteriati</taxon>
        <taxon>Methanobacteriota</taxon>
        <taxon>Stenosarchaea group</taxon>
        <taxon>Halobacteria</taxon>
        <taxon>Halobacteriales</taxon>
        <taxon>Haloarculaceae</taxon>
        <taxon>Haloarcula</taxon>
    </lineage>
</organism>
<evidence type="ECO:0000256" key="4">
    <source>
        <dbReference type="ARBA" id="ARBA00022989"/>
    </source>
</evidence>
<keyword evidence="2" id="KW-1003">Cell membrane</keyword>
<dbReference type="OrthoDB" id="85180at2157"/>
<sequence length="235" mass="25477">MTRRWPIAGVVFGVLWVFVRGPEFTAAAFLGQFLFGLAVGFPVAFVFRRLYDDTFDLRRTVSTLPAVAGFLAVFAREVVVANVDVARRVLLPGMPLEPEVILVPLRVETDLGITTIANSITITPGTVTLDHDPEQNALYVHSIQGSDLESVVEPIRAWERYALAIFDEERSPDDPAPPIQNTPEDGPPEPQRAPMMPGGLLGGDQLRVDDEAAEDEGAPESGVDDGDEGRAGDGR</sequence>
<evidence type="ECO:0000256" key="2">
    <source>
        <dbReference type="ARBA" id="ARBA00022475"/>
    </source>
</evidence>
<proteinExistence type="predicted"/>
<comment type="caution">
    <text evidence="8">The sequence shown here is derived from an EMBL/GenBank/DDBJ whole genome shotgun (WGS) entry which is preliminary data.</text>
</comment>
<feature type="transmembrane region" description="Helical" evidence="7">
    <location>
        <begin position="5"/>
        <end position="21"/>
    </location>
</feature>
<evidence type="ECO:0000256" key="1">
    <source>
        <dbReference type="ARBA" id="ARBA00004651"/>
    </source>
</evidence>
<feature type="region of interest" description="Disordered" evidence="6">
    <location>
        <begin position="168"/>
        <end position="235"/>
    </location>
</feature>
<keyword evidence="4 7" id="KW-1133">Transmembrane helix</keyword>
<dbReference type="EMBL" id="JAHQXF010000002">
    <property type="protein sequence ID" value="MBV0925581.1"/>
    <property type="molecule type" value="Genomic_DNA"/>
</dbReference>
<evidence type="ECO:0000313" key="8">
    <source>
        <dbReference type="EMBL" id="MBV0925581.1"/>
    </source>
</evidence>
<accession>A0A8J7YE55</accession>
<evidence type="ECO:0000256" key="3">
    <source>
        <dbReference type="ARBA" id="ARBA00022692"/>
    </source>
</evidence>
<dbReference type="GO" id="GO:0005886">
    <property type="term" value="C:plasma membrane"/>
    <property type="evidence" value="ECO:0007669"/>
    <property type="project" value="UniProtKB-SubCell"/>
</dbReference>
<dbReference type="Proteomes" id="UP000766550">
    <property type="component" value="Unassembled WGS sequence"/>
</dbReference>
<keyword evidence="9" id="KW-1185">Reference proteome</keyword>
<feature type="compositionally biased region" description="Acidic residues" evidence="6">
    <location>
        <begin position="211"/>
        <end position="227"/>
    </location>
</feature>